<keyword evidence="2" id="KW-1185">Reference proteome</keyword>
<dbReference type="Proteomes" id="UP000029443">
    <property type="component" value="Unassembled WGS sequence"/>
</dbReference>
<dbReference type="EMBL" id="ARXU01000009">
    <property type="protein sequence ID" value="KGD60564.1"/>
    <property type="molecule type" value="Genomic_DNA"/>
</dbReference>
<organism evidence="1 2">
    <name type="scientific">Alcanivorax jadensis T9</name>
    <dbReference type="NCBI Taxonomy" id="1177181"/>
    <lineage>
        <taxon>Bacteria</taxon>
        <taxon>Pseudomonadati</taxon>
        <taxon>Pseudomonadota</taxon>
        <taxon>Gammaproteobacteria</taxon>
        <taxon>Oceanospirillales</taxon>
        <taxon>Alcanivoracaceae</taxon>
        <taxon>Alcanivorax</taxon>
    </lineage>
</organism>
<sequence length="83" mass="9055">MRLVSSDDLQMKNLGVQRARMIAGCGVGVHGWDALWAQMLIICARRVITAVISRQSASFGFPAVLFSLRARVCDQTTVSEETG</sequence>
<gene>
    <name evidence="1" type="ORF">T9A_02299</name>
</gene>
<reference evidence="1 2" key="1">
    <citation type="submission" date="2012-09" db="EMBL/GenBank/DDBJ databases">
        <title>Genome Sequence of alkane-degrading Bacterium Alcanivorax jadensis T9.</title>
        <authorList>
            <person name="Lai Q."/>
            <person name="Shao Z."/>
        </authorList>
    </citation>
    <scope>NUCLEOTIDE SEQUENCE [LARGE SCALE GENOMIC DNA]</scope>
    <source>
        <strain evidence="1 2">T9</strain>
    </source>
</reference>
<proteinExistence type="predicted"/>
<accession>A0ABR4WAY6</accession>
<evidence type="ECO:0000313" key="1">
    <source>
        <dbReference type="EMBL" id="KGD60564.1"/>
    </source>
</evidence>
<name>A0ABR4WAY6_9GAMM</name>
<evidence type="ECO:0000313" key="2">
    <source>
        <dbReference type="Proteomes" id="UP000029443"/>
    </source>
</evidence>
<comment type="caution">
    <text evidence="1">The sequence shown here is derived from an EMBL/GenBank/DDBJ whole genome shotgun (WGS) entry which is preliminary data.</text>
</comment>
<protein>
    <submittedName>
        <fullName evidence="1">Uncharacterized protein</fullName>
    </submittedName>
</protein>